<protein>
    <submittedName>
        <fullName evidence="1">Uncharacterized protein</fullName>
    </submittedName>
</protein>
<sequence length="452" mass="49260">MSQQLITPAAARLHLSPTLAINELVLRTRATGKTVIHLGFGEATFPIPKDVLKAHVDASSSTSYLPVAGLQVLRKSIAQYNSQRLGIQIDESQVIIGPGSKPLLFTLFDIMEGDVLLPRPSWVSYEPQVHHAQKRLFWVETDEHDRHTITTDALEAAYAKSTSAGNGARIMLINSPSNPTGKVFGRETLLRVASFCASKRITLISDDIYSDLCFDPTDLTNSCFASASFNLETPLNVIMTGGLSKTYSAGGWRVGYAIFPATELGNALLTTTLAYASECWSAASAPAQEAATLAFSTSMTMNEYRTRVRAVHKYCTTKLYSALKALGLAVSEPQGGFYVYPSYHPFTKELHSLGVQTSANLSKWLIQNFGIAALPGSAFGEEDGEQGLAGGKLRLRMATSYLYFADEVERYREGYRILDAAGNGQMPQLPLLDVAISALTLSVKRLEQIRTK</sequence>
<gene>
    <name evidence="1" type="ORF">H2198_001061</name>
</gene>
<accession>A0ACC3AIU1</accession>
<keyword evidence="2" id="KW-1185">Reference proteome</keyword>
<evidence type="ECO:0000313" key="2">
    <source>
        <dbReference type="Proteomes" id="UP001172386"/>
    </source>
</evidence>
<name>A0ACC3AIU1_9EURO</name>
<organism evidence="1 2">
    <name type="scientific">Neophaeococcomyces mojaviensis</name>
    <dbReference type="NCBI Taxonomy" id="3383035"/>
    <lineage>
        <taxon>Eukaryota</taxon>
        <taxon>Fungi</taxon>
        <taxon>Dikarya</taxon>
        <taxon>Ascomycota</taxon>
        <taxon>Pezizomycotina</taxon>
        <taxon>Eurotiomycetes</taxon>
        <taxon>Chaetothyriomycetidae</taxon>
        <taxon>Chaetothyriales</taxon>
        <taxon>Chaetothyriales incertae sedis</taxon>
        <taxon>Neophaeococcomyces</taxon>
    </lineage>
</organism>
<dbReference type="Proteomes" id="UP001172386">
    <property type="component" value="Unassembled WGS sequence"/>
</dbReference>
<evidence type="ECO:0000313" key="1">
    <source>
        <dbReference type="EMBL" id="KAJ9663069.1"/>
    </source>
</evidence>
<proteinExistence type="predicted"/>
<dbReference type="EMBL" id="JAPDRQ010000011">
    <property type="protein sequence ID" value="KAJ9663069.1"/>
    <property type="molecule type" value="Genomic_DNA"/>
</dbReference>
<comment type="caution">
    <text evidence="1">The sequence shown here is derived from an EMBL/GenBank/DDBJ whole genome shotgun (WGS) entry which is preliminary data.</text>
</comment>
<reference evidence="1" key="1">
    <citation type="submission" date="2022-10" db="EMBL/GenBank/DDBJ databases">
        <title>Culturing micro-colonial fungi from biological soil crusts in the Mojave desert and describing Neophaeococcomyces mojavensis, and introducing the new genera and species Taxawa tesnikishii.</title>
        <authorList>
            <person name="Kurbessoian T."/>
            <person name="Stajich J.E."/>
        </authorList>
    </citation>
    <scope>NUCLEOTIDE SEQUENCE</scope>
    <source>
        <strain evidence="1">JES_112</strain>
    </source>
</reference>